<dbReference type="PANTHER" id="PTHR23037">
    <property type="entry name" value="CYTOKINE RECEPTOR"/>
    <property type="match status" value="1"/>
</dbReference>
<dbReference type="GO" id="GO:0004896">
    <property type="term" value="F:cytokine receptor activity"/>
    <property type="evidence" value="ECO:0007669"/>
    <property type="project" value="TreeGrafter"/>
</dbReference>
<name>A0A8J4TU63_CLAMG</name>
<keyword evidence="3 9" id="KW-0732">Signal</keyword>
<evidence type="ECO:0000256" key="7">
    <source>
        <dbReference type="ARBA" id="ARBA00023180"/>
    </source>
</evidence>
<evidence type="ECO:0000313" key="12">
    <source>
        <dbReference type="Proteomes" id="UP000727407"/>
    </source>
</evidence>
<reference evidence="11" key="1">
    <citation type="submission" date="2020-07" db="EMBL/GenBank/DDBJ databases">
        <title>Clarias magur genome sequencing, assembly and annotation.</title>
        <authorList>
            <person name="Kushwaha B."/>
            <person name="Kumar R."/>
            <person name="Das P."/>
            <person name="Joshi C.G."/>
            <person name="Kumar D."/>
            <person name="Nagpure N.S."/>
            <person name="Pandey M."/>
            <person name="Agarwal S."/>
            <person name="Srivastava S."/>
            <person name="Singh M."/>
            <person name="Sahoo L."/>
            <person name="Jayasankar P."/>
            <person name="Meher P.K."/>
            <person name="Koringa P.G."/>
            <person name="Iquebal M.A."/>
            <person name="Das S.P."/>
            <person name="Bit A."/>
            <person name="Patnaik S."/>
            <person name="Patel N."/>
            <person name="Shah T.M."/>
            <person name="Hinsu A."/>
            <person name="Jena J.K."/>
        </authorList>
    </citation>
    <scope>NUCLEOTIDE SEQUENCE</scope>
    <source>
        <strain evidence="11">CIFAMagur01</strain>
        <tissue evidence="11">Testis</tissue>
    </source>
</reference>
<keyword evidence="6 11" id="KW-0675">Receptor</keyword>
<dbReference type="InterPro" id="IPR013783">
    <property type="entry name" value="Ig-like_fold"/>
</dbReference>
<organism evidence="11 12">
    <name type="scientific">Clarias magur</name>
    <name type="common">Asian catfish</name>
    <name type="synonym">Macropteronotus magur</name>
    <dbReference type="NCBI Taxonomy" id="1594786"/>
    <lineage>
        <taxon>Eukaryota</taxon>
        <taxon>Metazoa</taxon>
        <taxon>Chordata</taxon>
        <taxon>Craniata</taxon>
        <taxon>Vertebrata</taxon>
        <taxon>Euteleostomi</taxon>
        <taxon>Actinopterygii</taxon>
        <taxon>Neopterygii</taxon>
        <taxon>Teleostei</taxon>
        <taxon>Ostariophysi</taxon>
        <taxon>Siluriformes</taxon>
        <taxon>Clariidae</taxon>
        <taxon>Clarias</taxon>
    </lineage>
</organism>
<sequence>MGAIIRILKAILLVFSFGFTKSSGPLQCYNDYAAELKCTLTLPDPNDCSENKASILIPKDRYFECRFDQIPTGGCECRIQDVPGFVIREIFRVNVSKGNAIWHMENISTEESIKPRRPIITSVVPKPSGDFLITFNTTYTKRDTFSKSLLVELTYAIEGSDDDVTKLLGEGLTTYEIVGSNLQPNAEYVLRARMKSSYSPNDVFSDYSEPRVFKTSPSLQNILKIILPVLCLILILCTFSIYFWFNRILKPWWDKIPTPKFSSNFVKQVPQLLSFQNELSSVSPVSTEKLMAKKI</sequence>
<feature type="domain" description="Fibronectin type-III" evidence="10">
    <location>
        <begin position="114"/>
        <end position="218"/>
    </location>
</feature>
<feature type="chain" id="PRO_5035246607" evidence="9">
    <location>
        <begin position="23"/>
        <end position="295"/>
    </location>
</feature>
<dbReference type="SUPFAM" id="SSF49265">
    <property type="entry name" value="Fibronectin type III"/>
    <property type="match status" value="2"/>
</dbReference>
<dbReference type="PROSITE" id="PS50853">
    <property type="entry name" value="FN3"/>
    <property type="match status" value="1"/>
</dbReference>
<keyword evidence="12" id="KW-1185">Reference proteome</keyword>
<dbReference type="GO" id="GO:0016064">
    <property type="term" value="P:immunoglobulin mediated immune response"/>
    <property type="evidence" value="ECO:0007669"/>
    <property type="project" value="TreeGrafter"/>
</dbReference>
<evidence type="ECO:0000256" key="2">
    <source>
        <dbReference type="ARBA" id="ARBA00022692"/>
    </source>
</evidence>
<dbReference type="EMBL" id="QNUK01000371">
    <property type="protein sequence ID" value="KAF5894488.1"/>
    <property type="molecule type" value="Genomic_DNA"/>
</dbReference>
<protein>
    <submittedName>
        <fullName evidence="11">Interleukin-4 receptor subunit alpha</fullName>
    </submittedName>
</protein>
<keyword evidence="4 8" id="KW-1133">Transmembrane helix</keyword>
<evidence type="ECO:0000256" key="6">
    <source>
        <dbReference type="ARBA" id="ARBA00023170"/>
    </source>
</evidence>
<evidence type="ECO:0000256" key="8">
    <source>
        <dbReference type="SAM" id="Phobius"/>
    </source>
</evidence>
<proteinExistence type="predicted"/>
<evidence type="ECO:0000256" key="5">
    <source>
        <dbReference type="ARBA" id="ARBA00023136"/>
    </source>
</evidence>
<dbReference type="GO" id="GO:0009897">
    <property type="term" value="C:external side of plasma membrane"/>
    <property type="evidence" value="ECO:0007669"/>
    <property type="project" value="TreeGrafter"/>
</dbReference>
<keyword evidence="5 8" id="KW-0472">Membrane</keyword>
<dbReference type="Gene3D" id="2.60.40.10">
    <property type="entry name" value="Immunoglobulins"/>
    <property type="match status" value="2"/>
</dbReference>
<comment type="caution">
    <text evidence="11">The sequence shown here is derived from an EMBL/GenBank/DDBJ whole genome shotgun (WGS) entry which is preliminary data.</text>
</comment>
<dbReference type="PANTHER" id="PTHR23037:SF42">
    <property type="entry name" value="CYTOKINE RECEPTOR COMMON SUBUNIT GAMMA ISOFORM X1-RELATED"/>
    <property type="match status" value="1"/>
</dbReference>
<evidence type="ECO:0000256" key="1">
    <source>
        <dbReference type="ARBA" id="ARBA00004479"/>
    </source>
</evidence>
<evidence type="ECO:0000256" key="3">
    <source>
        <dbReference type="ARBA" id="ARBA00022729"/>
    </source>
</evidence>
<dbReference type="InterPro" id="IPR036116">
    <property type="entry name" value="FN3_sf"/>
</dbReference>
<dbReference type="AlphaFoldDB" id="A0A8J4TU63"/>
<comment type="subcellular location">
    <subcellularLocation>
        <location evidence="1">Membrane</location>
        <topology evidence="1">Single-pass type I membrane protein</topology>
    </subcellularLocation>
</comment>
<gene>
    <name evidence="11" type="primary">il4r.1</name>
    <name evidence="11" type="ORF">DAT39_015808</name>
</gene>
<feature type="signal peptide" evidence="9">
    <location>
        <begin position="1"/>
        <end position="22"/>
    </location>
</feature>
<dbReference type="InterPro" id="IPR003961">
    <property type="entry name" value="FN3_dom"/>
</dbReference>
<feature type="transmembrane region" description="Helical" evidence="8">
    <location>
        <begin position="225"/>
        <end position="245"/>
    </location>
</feature>
<dbReference type="OrthoDB" id="8962741at2759"/>
<evidence type="ECO:0000256" key="4">
    <source>
        <dbReference type="ARBA" id="ARBA00022989"/>
    </source>
</evidence>
<accession>A0A8J4TU63</accession>
<evidence type="ECO:0000259" key="10">
    <source>
        <dbReference type="PROSITE" id="PS50853"/>
    </source>
</evidence>
<evidence type="ECO:0000256" key="9">
    <source>
        <dbReference type="SAM" id="SignalP"/>
    </source>
</evidence>
<keyword evidence="2 8" id="KW-0812">Transmembrane</keyword>
<evidence type="ECO:0000313" key="11">
    <source>
        <dbReference type="EMBL" id="KAF5894488.1"/>
    </source>
</evidence>
<keyword evidence="7" id="KW-0325">Glycoprotein</keyword>
<feature type="non-terminal residue" evidence="11">
    <location>
        <position position="1"/>
    </location>
</feature>
<dbReference type="Proteomes" id="UP000727407">
    <property type="component" value="Unassembled WGS sequence"/>
</dbReference>